<gene>
    <name evidence="1" type="ORF">ACJRO7_028319</name>
</gene>
<organism evidence="1 2">
    <name type="scientific">Eucalyptus globulus</name>
    <name type="common">Tasmanian blue gum</name>
    <dbReference type="NCBI Taxonomy" id="34317"/>
    <lineage>
        <taxon>Eukaryota</taxon>
        <taxon>Viridiplantae</taxon>
        <taxon>Streptophyta</taxon>
        <taxon>Embryophyta</taxon>
        <taxon>Tracheophyta</taxon>
        <taxon>Spermatophyta</taxon>
        <taxon>Magnoliopsida</taxon>
        <taxon>eudicotyledons</taxon>
        <taxon>Gunneridae</taxon>
        <taxon>Pentapetalae</taxon>
        <taxon>rosids</taxon>
        <taxon>malvids</taxon>
        <taxon>Myrtales</taxon>
        <taxon>Myrtaceae</taxon>
        <taxon>Myrtoideae</taxon>
        <taxon>Eucalypteae</taxon>
        <taxon>Eucalyptus</taxon>
    </lineage>
</organism>
<keyword evidence="2" id="KW-1185">Reference proteome</keyword>
<evidence type="ECO:0000313" key="2">
    <source>
        <dbReference type="Proteomes" id="UP001634007"/>
    </source>
</evidence>
<dbReference type="Proteomes" id="UP001634007">
    <property type="component" value="Unassembled WGS sequence"/>
</dbReference>
<protein>
    <submittedName>
        <fullName evidence="1">Uncharacterized protein</fullName>
    </submittedName>
</protein>
<dbReference type="AlphaFoldDB" id="A0ABD3K003"/>
<proteinExistence type="predicted"/>
<accession>A0ABD3K003</accession>
<sequence>MADLELHMEDDVMSHIDLDGFFGDLPEAWDVIGACSSMNAASSSLDSGLSWFDEIENIGSSLTCSLTPRRWVRGDSQWVRQQRGAWIVDGGVDAAKVDGAKGDGEAYDPASKKLRRYID</sequence>
<reference evidence="1 2" key="1">
    <citation type="submission" date="2024-11" db="EMBL/GenBank/DDBJ databases">
        <title>Chromosome-level genome assembly of Eucalyptus globulus Labill. provides insights into its genome evolution.</title>
        <authorList>
            <person name="Li X."/>
        </authorList>
    </citation>
    <scope>NUCLEOTIDE SEQUENCE [LARGE SCALE GENOMIC DNA]</scope>
    <source>
        <strain evidence="1">CL2024</strain>
        <tissue evidence="1">Fresh tender leaves</tissue>
    </source>
</reference>
<comment type="caution">
    <text evidence="1">The sequence shown here is derived from an EMBL/GenBank/DDBJ whole genome shotgun (WGS) entry which is preliminary data.</text>
</comment>
<dbReference type="EMBL" id="JBJKBG010000007">
    <property type="protein sequence ID" value="KAL3731421.1"/>
    <property type="molecule type" value="Genomic_DNA"/>
</dbReference>
<evidence type="ECO:0000313" key="1">
    <source>
        <dbReference type="EMBL" id="KAL3731421.1"/>
    </source>
</evidence>
<name>A0ABD3K003_EUCGL</name>